<reference evidence="1" key="1">
    <citation type="submission" date="2023-03" db="EMBL/GenBank/DDBJ databases">
        <title>Massive genome expansion in bonnet fungi (Mycena s.s.) driven by repeated elements and novel gene families across ecological guilds.</title>
        <authorList>
            <consortium name="Lawrence Berkeley National Laboratory"/>
            <person name="Harder C.B."/>
            <person name="Miyauchi S."/>
            <person name="Viragh M."/>
            <person name="Kuo A."/>
            <person name="Thoen E."/>
            <person name="Andreopoulos B."/>
            <person name="Lu D."/>
            <person name="Skrede I."/>
            <person name="Drula E."/>
            <person name="Henrissat B."/>
            <person name="Morin E."/>
            <person name="Kohler A."/>
            <person name="Barry K."/>
            <person name="LaButti K."/>
            <person name="Morin E."/>
            <person name="Salamov A."/>
            <person name="Lipzen A."/>
            <person name="Mereny Z."/>
            <person name="Hegedus B."/>
            <person name="Baldrian P."/>
            <person name="Stursova M."/>
            <person name="Weitz H."/>
            <person name="Taylor A."/>
            <person name="Grigoriev I.V."/>
            <person name="Nagy L.G."/>
            <person name="Martin F."/>
            <person name="Kauserud H."/>
        </authorList>
    </citation>
    <scope>NUCLEOTIDE SEQUENCE</scope>
    <source>
        <strain evidence="1">CBHHK188m</strain>
    </source>
</reference>
<gene>
    <name evidence="1" type="ORF">DFH07DRAFT_760859</name>
</gene>
<feature type="non-terminal residue" evidence="1">
    <location>
        <position position="163"/>
    </location>
</feature>
<evidence type="ECO:0000313" key="2">
    <source>
        <dbReference type="Proteomes" id="UP001215280"/>
    </source>
</evidence>
<name>A0AAD7HGN8_9AGAR</name>
<dbReference type="AlphaFoldDB" id="A0AAD7HGN8"/>
<dbReference type="NCBIfam" id="TIGR01571">
    <property type="entry name" value="A_thal_Cys_rich"/>
    <property type="match status" value="1"/>
</dbReference>
<dbReference type="Pfam" id="PF04749">
    <property type="entry name" value="PLAC8"/>
    <property type="match status" value="1"/>
</dbReference>
<proteinExistence type="predicted"/>
<sequence length="163" mass="17664">YHDQQPLAARPMQVAPGGSRNFKNMAIVDGEREWSHDLFGCFADPITCVIAHFVPCIVYGRNRTRFQVLENYGSVSTDPMDGVMGTDCLIWCGAQCIGCPGIAGIIGRGQTRTRYGIHGSACGDFCVTCCCHGCVLTQESREIELEEQSLGHPGAGYSNLTRG</sequence>
<dbReference type="EMBL" id="JARJLG010000280">
    <property type="protein sequence ID" value="KAJ7720376.1"/>
    <property type="molecule type" value="Genomic_DNA"/>
</dbReference>
<evidence type="ECO:0000313" key="1">
    <source>
        <dbReference type="EMBL" id="KAJ7720376.1"/>
    </source>
</evidence>
<comment type="caution">
    <text evidence="1">The sequence shown here is derived from an EMBL/GenBank/DDBJ whole genome shotgun (WGS) entry which is preliminary data.</text>
</comment>
<dbReference type="InterPro" id="IPR006461">
    <property type="entry name" value="PLAC_motif_containing"/>
</dbReference>
<accession>A0AAD7HGN8</accession>
<dbReference type="Proteomes" id="UP001215280">
    <property type="component" value="Unassembled WGS sequence"/>
</dbReference>
<organism evidence="1 2">
    <name type="scientific">Mycena maculata</name>
    <dbReference type="NCBI Taxonomy" id="230809"/>
    <lineage>
        <taxon>Eukaryota</taxon>
        <taxon>Fungi</taxon>
        <taxon>Dikarya</taxon>
        <taxon>Basidiomycota</taxon>
        <taxon>Agaricomycotina</taxon>
        <taxon>Agaricomycetes</taxon>
        <taxon>Agaricomycetidae</taxon>
        <taxon>Agaricales</taxon>
        <taxon>Marasmiineae</taxon>
        <taxon>Mycenaceae</taxon>
        <taxon>Mycena</taxon>
    </lineage>
</organism>
<dbReference type="PANTHER" id="PTHR15907">
    <property type="entry name" value="DUF614 FAMILY PROTEIN-RELATED"/>
    <property type="match status" value="1"/>
</dbReference>
<keyword evidence="2" id="KW-1185">Reference proteome</keyword>
<protein>
    <submittedName>
        <fullName evidence="1">PLAC8-domain-containing protein</fullName>
    </submittedName>
</protein>